<comment type="function">
    <text evidence="3">Participates actively in the response to hyperosmotic and heat shock by preventing the aggregation of stress-denatured proteins, in association with DnaK and GrpE. It is the nucleotide exchange factor for DnaK and may function as a thermosensor. Unfolded proteins bind initially to DnaJ; upon interaction with the DnaJ-bound protein, DnaK hydrolyzes its bound ATP, resulting in the formation of a stable complex. GrpE releases ADP from DnaK; ATP binding to DnaK triggers the release of the substrate protein, thus completing the reaction cycle. Several rounds of ATP-dependent interactions between DnaJ, DnaK and GrpE are required for fully efficient folding.</text>
</comment>
<accession>A0A8J3ZLI6</accession>
<keyword evidence="3" id="KW-0963">Cytoplasm</keyword>
<evidence type="ECO:0000313" key="6">
    <source>
        <dbReference type="EMBL" id="GIJ64998.1"/>
    </source>
</evidence>
<dbReference type="CDD" id="cd00446">
    <property type="entry name" value="GrpE"/>
    <property type="match status" value="1"/>
</dbReference>
<dbReference type="Proteomes" id="UP000612585">
    <property type="component" value="Unassembled WGS sequence"/>
</dbReference>
<comment type="subunit">
    <text evidence="3">Homodimer.</text>
</comment>
<dbReference type="RefSeq" id="WP_204015076.1">
    <property type="nucleotide sequence ID" value="NZ_BOPG01000147.1"/>
</dbReference>
<dbReference type="PANTHER" id="PTHR21237:SF23">
    <property type="entry name" value="GRPE PROTEIN HOMOLOG, MITOCHONDRIAL"/>
    <property type="match status" value="1"/>
</dbReference>
<keyword evidence="7" id="KW-1185">Reference proteome</keyword>
<comment type="similarity">
    <text evidence="1 3 4">Belongs to the GrpE family.</text>
</comment>
<comment type="subcellular location">
    <subcellularLocation>
        <location evidence="3">Cytoplasm</location>
    </subcellularLocation>
</comment>
<dbReference type="PRINTS" id="PR00773">
    <property type="entry name" value="GRPEPROTEIN"/>
</dbReference>
<dbReference type="SUPFAM" id="SSF51064">
    <property type="entry name" value="Head domain of nucleotide exchange factor GrpE"/>
    <property type="match status" value="1"/>
</dbReference>
<dbReference type="InterPro" id="IPR009012">
    <property type="entry name" value="GrpE_head"/>
</dbReference>
<dbReference type="InterPro" id="IPR013805">
    <property type="entry name" value="GrpE_CC"/>
</dbReference>
<dbReference type="EMBL" id="BOPG01000147">
    <property type="protein sequence ID" value="GIJ64998.1"/>
    <property type="molecule type" value="Genomic_DNA"/>
</dbReference>
<dbReference type="PANTHER" id="PTHR21237">
    <property type="entry name" value="GRPE PROTEIN"/>
    <property type="match status" value="1"/>
</dbReference>
<dbReference type="Gene3D" id="3.90.20.20">
    <property type="match status" value="1"/>
</dbReference>
<dbReference type="SUPFAM" id="SSF58014">
    <property type="entry name" value="Coiled-coil domain of nucleotide exchange factor GrpE"/>
    <property type="match status" value="1"/>
</dbReference>
<reference evidence="6" key="1">
    <citation type="submission" date="2021-01" db="EMBL/GenBank/DDBJ databases">
        <title>Whole genome shotgun sequence of Virgisporangium aurantiacum NBRC 16421.</title>
        <authorList>
            <person name="Komaki H."/>
            <person name="Tamura T."/>
        </authorList>
    </citation>
    <scope>NUCLEOTIDE SEQUENCE</scope>
    <source>
        <strain evidence="6">NBRC 16421</strain>
    </source>
</reference>
<dbReference type="GO" id="GO:0005737">
    <property type="term" value="C:cytoplasm"/>
    <property type="evidence" value="ECO:0007669"/>
    <property type="project" value="UniProtKB-SubCell"/>
</dbReference>
<evidence type="ECO:0000256" key="4">
    <source>
        <dbReference type="RuleBase" id="RU004478"/>
    </source>
</evidence>
<dbReference type="GO" id="GO:0042803">
    <property type="term" value="F:protein homodimerization activity"/>
    <property type="evidence" value="ECO:0007669"/>
    <property type="project" value="InterPro"/>
</dbReference>
<dbReference type="GO" id="GO:0006457">
    <property type="term" value="P:protein folding"/>
    <property type="evidence" value="ECO:0007669"/>
    <property type="project" value="InterPro"/>
</dbReference>
<evidence type="ECO:0000256" key="5">
    <source>
        <dbReference type="SAM" id="MobiDB-lite"/>
    </source>
</evidence>
<dbReference type="GO" id="GO:0051087">
    <property type="term" value="F:protein-folding chaperone binding"/>
    <property type="evidence" value="ECO:0007669"/>
    <property type="project" value="InterPro"/>
</dbReference>
<gene>
    <name evidence="6" type="primary">grpE_2</name>
    <name evidence="3" type="synonym">grpE</name>
    <name evidence="6" type="ORF">Vau01_125140</name>
</gene>
<dbReference type="Pfam" id="PF01025">
    <property type="entry name" value="GrpE"/>
    <property type="match status" value="1"/>
</dbReference>
<sequence length="179" mass="19144">MAEPEATPIPSTVAGTGKGTAPGAGAEAPDDGDAAKLRARISELEDLWRRALADFDNLRKRVARDAATQRDEERARLAAQWLPVLDNLDLAVDHAHSDPESIVSGVRAIREQALAVLARLGFPRQSDVGEKFDPSRHEAVAAVPSPEAPAGTVVHVVRPRYGTDEHQLRPASVVVAKDS</sequence>
<evidence type="ECO:0000256" key="2">
    <source>
        <dbReference type="ARBA" id="ARBA00023186"/>
    </source>
</evidence>
<proteinExistence type="inferred from homology"/>
<evidence type="ECO:0000313" key="7">
    <source>
        <dbReference type="Proteomes" id="UP000612585"/>
    </source>
</evidence>
<dbReference type="HAMAP" id="MF_01151">
    <property type="entry name" value="GrpE"/>
    <property type="match status" value="1"/>
</dbReference>
<dbReference type="Gene3D" id="2.30.22.10">
    <property type="entry name" value="Head domain of nucleotide exchange factor GrpE"/>
    <property type="match status" value="1"/>
</dbReference>
<dbReference type="GO" id="GO:0000774">
    <property type="term" value="F:adenyl-nucleotide exchange factor activity"/>
    <property type="evidence" value="ECO:0007669"/>
    <property type="project" value="InterPro"/>
</dbReference>
<comment type="caution">
    <text evidence="6">The sequence shown here is derived from an EMBL/GenBank/DDBJ whole genome shotgun (WGS) entry which is preliminary data.</text>
</comment>
<dbReference type="InterPro" id="IPR000740">
    <property type="entry name" value="GrpE"/>
</dbReference>
<dbReference type="AlphaFoldDB" id="A0A8J3ZLI6"/>
<evidence type="ECO:0000256" key="1">
    <source>
        <dbReference type="ARBA" id="ARBA00009054"/>
    </source>
</evidence>
<keyword evidence="2 3" id="KW-0143">Chaperone</keyword>
<feature type="region of interest" description="Disordered" evidence="5">
    <location>
        <begin position="1"/>
        <end position="33"/>
    </location>
</feature>
<protein>
    <recommendedName>
        <fullName evidence="3">Protein GrpE</fullName>
    </recommendedName>
    <alternativeName>
        <fullName evidence="3">HSP-70 cofactor</fullName>
    </alternativeName>
</protein>
<organism evidence="6 7">
    <name type="scientific">Virgisporangium aurantiacum</name>
    <dbReference type="NCBI Taxonomy" id="175570"/>
    <lineage>
        <taxon>Bacteria</taxon>
        <taxon>Bacillati</taxon>
        <taxon>Actinomycetota</taxon>
        <taxon>Actinomycetes</taxon>
        <taxon>Micromonosporales</taxon>
        <taxon>Micromonosporaceae</taxon>
        <taxon>Virgisporangium</taxon>
    </lineage>
</organism>
<evidence type="ECO:0000256" key="3">
    <source>
        <dbReference type="HAMAP-Rule" id="MF_01151"/>
    </source>
</evidence>
<name>A0A8J3ZLI6_9ACTN</name>
<keyword evidence="3" id="KW-0346">Stress response</keyword>
<dbReference type="GO" id="GO:0051082">
    <property type="term" value="F:unfolded protein binding"/>
    <property type="evidence" value="ECO:0007669"/>
    <property type="project" value="TreeGrafter"/>
</dbReference>